<accession>A0A4Q0Q641</accession>
<evidence type="ECO:0000313" key="4">
    <source>
        <dbReference type="Proteomes" id="UP000290174"/>
    </source>
</evidence>
<sequence length="647" mass="71728">MAKGRREIILIRSLKDSDLGIFDAHRGSASSKQRAININSITAEQLLSKAMFRAGGCMLDCICTYQDASDRSHRHFGKVHKNWRLGGNKLEGAIYGSIDSADFVLIRSIEGNDGKSPVSITFVARSTAAAAHAALSKLMTGQLRQSMAVVGKGDAGFADIAAMCPAPPEPAGKPVKVRKRSSETPPVAVPPMPLTAPQKKHSRTVKEKVRSPHIIEQMLKASGDMSAPAQLDFLDTVEQLADQLRKILLRTGRIIRIDKDHAGLWSRVAGQKIGFVDGGMANLSMVGAAPVAVRVGGYIVTPGDKSQQREKFITLKKLIAELYANTDGGVYNGSFPDVGALRDAARISIEAAGGVKVLQEYPDTNWLFMHGSLVNPVSRYTDVMKDRKVRYAFPDFSTAALQELLPEEEHQRTGREANFISVYLRQLELLLESKAVVCGVVERESHSTSVIRQIIQSLDDDAIRGLLPLPPEQWKDWFLSAVDPSDDEDGHGQRITDPLLFRCVLEPGEALLPVKIDRNELRRAPDAWKDKIGQYPTPFVSYTQPTEWNAPVRLEMFEKDLGRFEETASLVLHCSLLLPRYAFPVGLDIVDKFAKIPDWMSRPVNTNTVVQSLKRALDRGDTRLFDSLRRMLCGSQREWLLRPGIYR</sequence>
<feature type="domain" description="NurA" evidence="2">
    <location>
        <begin position="271"/>
        <end position="596"/>
    </location>
</feature>
<reference evidence="3 4" key="1">
    <citation type="submission" date="2018-11" db="EMBL/GenBank/DDBJ databases">
        <title>Bradyrhizobium sp. nov., isolated from effective nodules of peanut in China.</title>
        <authorList>
            <person name="Li Y."/>
        </authorList>
    </citation>
    <scope>NUCLEOTIDE SEQUENCE [LARGE SCALE GENOMIC DNA]</scope>
    <source>
        <strain evidence="3 4">CCBAU 51770</strain>
    </source>
</reference>
<evidence type="ECO:0000256" key="1">
    <source>
        <dbReference type="SAM" id="MobiDB-lite"/>
    </source>
</evidence>
<feature type="region of interest" description="Disordered" evidence="1">
    <location>
        <begin position="170"/>
        <end position="209"/>
    </location>
</feature>
<organism evidence="3 4">
    <name type="scientific">Bradyrhizobium zhanjiangense</name>
    <dbReference type="NCBI Taxonomy" id="1325107"/>
    <lineage>
        <taxon>Bacteria</taxon>
        <taxon>Pseudomonadati</taxon>
        <taxon>Pseudomonadota</taxon>
        <taxon>Alphaproteobacteria</taxon>
        <taxon>Hyphomicrobiales</taxon>
        <taxon>Nitrobacteraceae</taxon>
        <taxon>Bradyrhizobium</taxon>
    </lineage>
</organism>
<name>A0A4Q0Q641_9BRAD</name>
<dbReference type="EMBL" id="RKMK01000072">
    <property type="protein sequence ID" value="RXG84483.1"/>
    <property type="molecule type" value="Genomic_DNA"/>
</dbReference>
<dbReference type="AlphaFoldDB" id="A0A4Q0Q641"/>
<dbReference type="InterPro" id="IPR018977">
    <property type="entry name" value="NurA_domain"/>
</dbReference>
<evidence type="ECO:0000313" key="3">
    <source>
        <dbReference type="EMBL" id="RXG84483.1"/>
    </source>
</evidence>
<evidence type="ECO:0000259" key="2">
    <source>
        <dbReference type="SMART" id="SM00933"/>
    </source>
</evidence>
<proteinExistence type="predicted"/>
<gene>
    <name evidence="3" type="ORF">EAS61_38750</name>
</gene>
<dbReference type="Proteomes" id="UP000290174">
    <property type="component" value="Unassembled WGS sequence"/>
</dbReference>
<protein>
    <submittedName>
        <fullName evidence="3">DNA double-strand break repair nuclease NurA</fullName>
    </submittedName>
</protein>
<comment type="caution">
    <text evidence="3">The sequence shown here is derived from an EMBL/GenBank/DDBJ whole genome shotgun (WGS) entry which is preliminary data.</text>
</comment>
<dbReference type="RefSeq" id="WP_128957255.1">
    <property type="nucleotide sequence ID" value="NZ_RKMK01000072.1"/>
</dbReference>
<dbReference type="SMART" id="SM00933">
    <property type="entry name" value="NurA"/>
    <property type="match status" value="1"/>
</dbReference>